<comment type="subcellular location">
    <subcellularLocation>
        <location evidence="13">Cytoplasm</location>
    </subcellularLocation>
</comment>
<dbReference type="Gene3D" id="3.30.230.10">
    <property type="match status" value="1"/>
</dbReference>
<dbReference type="GO" id="GO:0005737">
    <property type="term" value="C:cytoplasm"/>
    <property type="evidence" value="ECO:0007669"/>
    <property type="project" value="UniProtKB-SubCell"/>
</dbReference>
<proteinExistence type="inferred from homology"/>
<sequence>MSNSVSVRVPATSANIGPGFDTIGLALDLHNVFHFDVLVEGKAPPLRPRTLVLGEDSLAHLALNRLYERLGKTRPRLFVQTEANIPFSRGLGSSSTAVVGGLLGGNALLGDPLDREEILALALEIEGHPDNVAPALFGGFQIAVREPDGTITRVSVPAPEGLKAVVCIPELILPTEQARAALPESWTRAETVANLGRVAVLMTALLSRRWELLRVGMDDRLHQPYREKLIPGFRAALDAALAAGAYGAALSGSGSALLALTEAHEEQIGEAMAGAIREAGVLAQWMPLALDPDGAVVIARA</sequence>
<dbReference type="InterPro" id="IPR006203">
    <property type="entry name" value="GHMP_knse_ATP-bd_CS"/>
</dbReference>
<dbReference type="RefSeq" id="WP_184194863.1">
    <property type="nucleotide sequence ID" value="NZ_JACHGW010000002.1"/>
</dbReference>
<keyword evidence="8 13" id="KW-0547">Nucleotide-binding</keyword>
<keyword evidence="17" id="KW-1185">Reference proteome</keyword>
<dbReference type="Pfam" id="PF00288">
    <property type="entry name" value="GHMP_kinases_N"/>
    <property type="match status" value="1"/>
</dbReference>
<feature type="domain" description="GHMP kinase C-terminal" evidence="15">
    <location>
        <begin position="202"/>
        <end position="273"/>
    </location>
</feature>
<reference evidence="16 17" key="1">
    <citation type="submission" date="2020-08" db="EMBL/GenBank/DDBJ databases">
        <title>Genomic Encyclopedia of Type Strains, Phase IV (KMG-IV): sequencing the most valuable type-strain genomes for metagenomic binning, comparative biology and taxonomic classification.</title>
        <authorList>
            <person name="Goeker M."/>
        </authorList>
    </citation>
    <scope>NUCLEOTIDE SEQUENCE [LARGE SCALE GENOMIC DNA]</scope>
    <source>
        <strain evidence="16 17">DSM 23562</strain>
    </source>
</reference>
<comment type="function">
    <text evidence="12 13">Catalyzes the ATP-dependent phosphorylation of L-homoserine to L-homoserine phosphate.</text>
</comment>
<keyword evidence="7 13" id="KW-0791">Threonine biosynthesis</keyword>
<evidence type="ECO:0000259" key="15">
    <source>
        <dbReference type="Pfam" id="PF08544"/>
    </source>
</evidence>
<dbReference type="EC" id="2.7.1.39" evidence="3 13"/>
<feature type="domain" description="GHMP kinase N-terminal" evidence="14">
    <location>
        <begin position="62"/>
        <end position="139"/>
    </location>
</feature>
<evidence type="ECO:0000256" key="2">
    <source>
        <dbReference type="ARBA" id="ARBA00007370"/>
    </source>
</evidence>
<accession>A0A7W9SP88</accession>
<evidence type="ECO:0000256" key="3">
    <source>
        <dbReference type="ARBA" id="ARBA00012078"/>
    </source>
</evidence>
<comment type="similarity">
    <text evidence="2 13">Belongs to the GHMP kinase family. Homoserine kinase subfamily.</text>
</comment>
<evidence type="ECO:0000256" key="13">
    <source>
        <dbReference type="HAMAP-Rule" id="MF_00384"/>
    </source>
</evidence>
<dbReference type="GO" id="GO:0005524">
    <property type="term" value="F:ATP binding"/>
    <property type="evidence" value="ECO:0007669"/>
    <property type="project" value="UniProtKB-UniRule"/>
</dbReference>
<dbReference type="InterPro" id="IPR006204">
    <property type="entry name" value="GHMP_kinase_N_dom"/>
</dbReference>
<evidence type="ECO:0000256" key="6">
    <source>
        <dbReference type="ARBA" id="ARBA00022679"/>
    </source>
</evidence>
<name>A0A7W9SP88_ARMRO</name>
<dbReference type="InterPro" id="IPR020568">
    <property type="entry name" value="Ribosomal_Su5_D2-typ_SF"/>
</dbReference>
<dbReference type="SUPFAM" id="SSF54211">
    <property type="entry name" value="Ribosomal protein S5 domain 2-like"/>
    <property type="match status" value="1"/>
</dbReference>
<dbReference type="InterPro" id="IPR013750">
    <property type="entry name" value="GHMP_kinase_C_dom"/>
</dbReference>
<organism evidence="16 17">
    <name type="scientific">Armatimonas rosea</name>
    <dbReference type="NCBI Taxonomy" id="685828"/>
    <lineage>
        <taxon>Bacteria</taxon>
        <taxon>Bacillati</taxon>
        <taxon>Armatimonadota</taxon>
        <taxon>Armatimonadia</taxon>
        <taxon>Armatimonadales</taxon>
        <taxon>Armatimonadaceae</taxon>
        <taxon>Armatimonas</taxon>
    </lineage>
</organism>
<evidence type="ECO:0000313" key="17">
    <source>
        <dbReference type="Proteomes" id="UP000520814"/>
    </source>
</evidence>
<evidence type="ECO:0000256" key="10">
    <source>
        <dbReference type="ARBA" id="ARBA00022840"/>
    </source>
</evidence>
<keyword evidence="9 13" id="KW-0418">Kinase</keyword>
<evidence type="ECO:0000313" key="16">
    <source>
        <dbReference type="EMBL" id="MBB6050255.1"/>
    </source>
</evidence>
<feature type="binding site" evidence="13">
    <location>
        <begin position="86"/>
        <end position="96"/>
    </location>
    <ligand>
        <name>ATP</name>
        <dbReference type="ChEBI" id="CHEBI:30616"/>
    </ligand>
</feature>
<dbReference type="GO" id="GO:0004413">
    <property type="term" value="F:homoserine kinase activity"/>
    <property type="evidence" value="ECO:0007669"/>
    <property type="project" value="UniProtKB-UniRule"/>
</dbReference>
<comment type="caution">
    <text evidence="16">The sequence shown here is derived from an EMBL/GenBank/DDBJ whole genome shotgun (WGS) entry which is preliminary data.</text>
</comment>
<evidence type="ECO:0000256" key="7">
    <source>
        <dbReference type="ARBA" id="ARBA00022697"/>
    </source>
</evidence>
<gene>
    <name evidence="13" type="primary">thrB</name>
    <name evidence="16" type="ORF">HNQ39_002046</name>
</gene>
<dbReference type="PANTHER" id="PTHR20861">
    <property type="entry name" value="HOMOSERINE/4-DIPHOSPHOCYTIDYL-2-C-METHYL-D-ERYTHRITOL KINASE"/>
    <property type="match status" value="1"/>
</dbReference>
<evidence type="ECO:0000256" key="9">
    <source>
        <dbReference type="ARBA" id="ARBA00022777"/>
    </source>
</evidence>
<dbReference type="InterPro" id="IPR014721">
    <property type="entry name" value="Ribsml_uS5_D2-typ_fold_subgr"/>
</dbReference>
<dbReference type="NCBIfam" id="TIGR00191">
    <property type="entry name" value="thrB"/>
    <property type="match status" value="1"/>
</dbReference>
<dbReference type="HAMAP" id="MF_00384">
    <property type="entry name" value="Homoser_kinase"/>
    <property type="match status" value="1"/>
</dbReference>
<evidence type="ECO:0000256" key="5">
    <source>
        <dbReference type="ARBA" id="ARBA00022605"/>
    </source>
</evidence>
<evidence type="ECO:0000256" key="4">
    <source>
        <dbReference type="ARBA" id="ARBA00017858"/>
    </source>
</evidence>
<keyword evidence="10 13" id="KW-0067">ATP-binding</keyword>
<dbReference type="AlphaFoldDB" id="A0A7W9SP88"/>
<evidence type="ECO:0000256" key="12">
    <source>
        <dbReference type="ARBA" id="ARBA00049954"/>
    </source>
</evidence>
<dbReference type="PANTHER" id="PTHR20861:SF1">
    <property type="entry name" value="HOMOSERINE KINASE"/>
    <property type="match status" value="1"/>
</dbReference>
<dbReference type="SUPFAM" id="SSF55060">
    <property type="entry name" value="GHMP Kinase, C-terminal domain"/>
    <property type="match status" value="1"/>
</dbReference>
<dbReference type="EMBL" id="JACHGW010000002">
    <property type="protein sequence ID" value="MBB6050255.1"/>
    <property type="molecule type" value="Genomic_DNA"/>
</dbReference>
<evidence type="ECO:0000259" key="14">
    <source>
        <dbReference type="Pfam" id="PF00288"/>
    </source>
</evidence>
<keyword evidence="13" id="KW-0963">Cytoplasm</keyword>
<evidence type="ECO:0000256" key="1">
    <source>
        <dbReference type="ARBA" id="ARBA00005015"/>
    </source>
</evidence>
<comment type="pathway">
    <text evidence="1 13">Amino-acid biosynthesis; L-threonine biosynthesis; L-threonine from L-aspartate: step 4/5.</text>
</comment>
<keyword evidence="5 13" id="KW-0028">Amino-acid biosynthesis</keyword>
<comment type="catalytic activity">
    <reaction evidence="11 13">
        <text>L-homoserine + ATP = O-phospho-L-homoserine + ADP + H(+)</text>
        <dbReference type="Rhea" id="RHEA:13985"/>
        <dbReference type="ChEBI" id="CHEBI:15378"/>
        <dbReference type="ChEBI" id="CHEBI:30616"/>
        <dbReference type="ChEBI" id="CHEBI:57476"/>
        <dbReference type="ChEBI" id="CHEBI:57590"/>
        <dbReference type="ChEBI" id="CHEBI:456216"/>
        <dbReference type="EC" id="2.7.1.39"/>
    </reaction>
</comment>
<dbReference type="PRINTS" id="PR00958">
    <property type="entry name" value="HOMSERKINASE"/>
</dbReference>
<dbReference type="InterPro" id="IPR036554">
    <property type="entry name" value="GHMP_kinase_C_sf"/>
</dbReference>
<dbReference type="Pfam" id="PF08544">
    <property type="entry name" value="GHMP_kinases_C"/>
    <property type="match status" value="1"/>
</dbReference>
<dbReference type="Gene3D" id="3.30.70.890">
    <property type="entry name" value="GHMP kinase, C-terminal domain"/>
    <property type="match status" value="1"/>
</dbReference>
<dbReference type="PROSITE" id="PS00627">
    <property type="entry name" value="GHMP_KINASES_ATP"/>
    <property type="match status" value="1"/>
</dbReference>
<dbReference type="UniPathway" id="UPA00050">
    <property type="reaction ID" value="UER00064"/>
</dbReference>
<evidence type="ECO:0000256" key="8">
    <source>
        <dbReference type="ARBA" id="ARBA00022741"/>
    </source>
</evidence>
<dbReference type="Proteomes" id="UP000520814">
    <property type="component" value="Unassembled WGS sequence"/>
</dbReference>
<keyword evidence="6 13" id="KW-0808">Transferase</keyword>
<dbReference type="InterPro" id="IPR000870">
    <property type="entry name" value="Homoserine_kinase"/>
</dbReference>
<dbReference type="PIRSF" id="PIRSF000676">
    <property type="entry name" value="Homoser_kin"/>
    <property type="match status" value="1"/>
</dbReference>
<protein>
    <recommendedName>
        <fullName evidence="4 13">Homoserine kinase</fullName>
        <shortName evidence="13">HK</shortName>
        <shortName evidence="13">HSK</shortName>
        <ecNumber evidence="3 13">2.7.1.39</ecNumber>
    </recommendedName>
</protein>
<dbReference type="GO" id="GO:0009088">
    <property type="term" value="P:threonine biosynthetic process"/>
    <property type="evidence" value="ECO:0007669"/>
    <property type="project" value="UniProtKB-UniRule"/>
</dbReference>
<evidence type="ECO:0000256" key="11">
    <source>
        <dbReference type="ARBA" id="ARBA00049375"/>
    </source>
</evidence>